<gene>
    <name evidence="5" type="ORF">P4O66_002300</name>
</gene>
<dbReference type="GO" id="GO:0016567">
    <property type="term" value="P:protein ubiquitination"/>
    <property type="evidence" value="ECO:0007669"/>
    <property type="project" value="TreeGrafter"/>
</dbReference>
<dbReference type="Proteomes" id="UP001239994">
    <property type="component" value="Unassembled WGS sequence"/>
</dbReference>
<feature type="repeat" description="ANK" evidence="4">
    <location>
        <begin position="78"/>
        <end position="110"/>
    </location>
</feature>
<keyword evidence="3 4" id="KW-0040">ANK repeat</keyword>
<feature type="repeat" description="ANK" evidence="4">
    <location>
        <begin position="46"/>
        <end position="78"/>
    </location>
</feature>
<dbReference type="Pfam" id="PF12796">
    <property type="entry name" value="Ank_2"/>
    <property type="match status" value="1"/>
</dbReference>
<evidence type="ECO:0000256" key="4">
    <source>
        <dbReference type="PROSITE-ProRule" id="PRU00023"/>
    </source>
</evidence>
<comment type="caution">
    <text evidence="5">The sequence shown here is derived from an EMBL/GenBank/DDBJ whole genome shotgun (WGS) entry which is preliminary data.</text>
</comment>
<name>A0AAD8Z1U6_9TELE</name>
<accession>A0AAD8Z1U6</accession>
<dbReference type="PROSITE" id="PS50088">
    <property type="entry name" value="ANK_REPEAT"/>
    <property type="match status" value="2"/>
</dbReference>
<dbReference type="SUPFAM" id="SSF48403">
    <property type="entry name" value="Ankyrin repeat"/>
    <property type="match status" value="1"/>
</dbReference>
<keyword evidence="2" id="KW-0677">Repeat</keyword>
<dbReference type="Gene3D" id="1.25.40.20">
    <property type="entry name" value="Ankyrin repeat-containing domain"/>
    <property type="match status" value="1"/>
</dbReference>
<evidence type="ECO:0000256" key="2">
    <source>
        <dbReference type="ARBA" id="ARBA00022737"/>
    </source>
</evidence>
<evidence type="ECO:0000256" key="1">
    <source>
        <dbReference type="ARBA" id="ARBA00005949"/>
    </source>
</evidence>
<dbReference type="InterPro" id="IPR036770">
    <property type="entry name" value="Ankyrin_rpt-contain_sf"/>
</dbReference>
<organism evidence="5 6">
    <name type="scientific">Electrophorus voltai</name>
    <dbReference type="NCBI Taxonomy" id="2609070"/>
    <lineage>
        <taxon>Eukaryota</taxon>
        <taxon>Metazoa</taxon>
        <taxon>Chordata</taxon>
        <taxon>Craniata</taxon>
        <taxon>Vertebrata</taxon>
        <taxon>Euteleostomi</taxon>
        <taxon>Actinopterygii</taxon>
        <taxon>Neopterygii</taxon>
        <taxon>Teleostei</taxon>
        <taxon>Ostariophysi</taxon>
        <taxon>Gymnotiformes</taxon>
        <taxon>Gymnotoidei</taxon>
        <taxon>Gymnotidae</taxon>
        <taxon>Electrophorus</taxon>
    </lineage>
</organism>
<dbReference type="AlphaFoldDB" id="A0AAD8Z1U6"/>
<sequence>MCFRISFSSNMDVKTARPYFFGDIGNAECVKLVLAKGASLEAYDLYNGTPLHVACANQQLECVRVLLNAGAKVNAARLHETALHHAAKASNAEMIELLVEFGANVYAKDKHEKRPGDYTQPTSSSALLLQLYESGTKFKRIDGHFL</sequence>
<evidence type="ECO:0000313" key="5">
    <source>
        <dbReference type="EMBL" id="KAK1789983.1"/>
    </source>
</evidence>
<dbReference type="InterPro" id="IPR002110">
    <property type="entry name" value="Ankyrin_rpt"/>
</dbReference>
<dbReference type="PANTHER" id="PTHR24136:SF53">
    <property type="entry name" value="ANKYRIN REPEAT AND SOCS BOX CONTAINING 13"/>
    <property type="match status" value="1"/>
</dbReference>
<keyword evidence="6" id="KW-1185">Reference proteome</keyword>
<evidence type="ECO:0000256" key="3">
    <source>
        <dbReference type="ARBA" id="ARBA00023043"/>
    </source>
</evidence>
<dbReference type="EMBL" id="JAROKS010000021">
    <property type="protein sequence ID" value="KAK1789983.1"/>
    <property type="molecule type" value="Genomic_DNA"/>
</dbReference>
<dbReference type="GO" id="GO:0045732">
    <property type="term" value="P:positive regulation of protein catabolic process"/>
    <property type="evidence" value="ECO:0007669"/>
    <property type="project" value="TreeGrafter"/>
</dbReference>
<dbReference type="PROSITE" id="PS50297">
    <property type="entry name" value="ANK_REP_REGION"/>
    <property type="match status" value="2"/>
</dbReference>
<dbReference type="PANTHER" id="PTHR24136">
    <property type="entry name" value="SOWAH (DROSOPHILA) HOMOLOG"/>
    <property type="match status" value="1"/>
</dbReference>
<dbReference type="InterPro" id="IPR051573">
    <property type="entry name" value="Ankyrin-SOCS_box_domain"/>
</dbReference>
<proteinExistence type="inferred from homology"/>
<reference evidence="5" key="1">
    <citation type="submission" date="2023-03" db="EMBL/GenBank/DDBJ databases">
        <title>Electrophorus voltai genome.</title>
        <authorList>
            <person name="Bian C."/>
        </authorList>
    </citation>
    <scope>NUCLEOTIDE SEQUENCE</scope>
    <source>
        <strain evidence="5">CB-2022</strain>
        <tissue evidence="5">Muscle</tissue>
    </source>
</reference>
<comment type="similarity">
    <text evidence="1">Belongs to the ankyrin SOCS box (ASB) family.</text>
</comment>
<dbReference type="SMART" id="SM00248">
    <property type="entry name" value="ANK"/>
    <property type="match status" value="2"/>
</dbReference>
<protein>
    <submittedName>
        <fullName evidence="5">Uncharacterized protein</fullName>
    </submittedName>
</protein>
<evidence type="ECO:0000313" key="6">
    <source>
        <dbReference type="Proteomes" id="UP001239994"/>
    </source>
</evidence>